<sequence>MSTAFTGLSLKTSYTSNNTEDICSQRKSAYQSFKIKSLNHILPCDDVLVKHYPLLYPKMAFLSLYVHDMLDTNEPILIGLIETYTTNLRTHKFIPDTRPAEPSRPHTILFTQILVDQKKLISSSKNIRKSLINNTVTLYKS</sequence>
<dbReference type="AlphaFoldDB" id="U9U7B2"/>
<accession>U9U7B2</accession>
<gene>
    <name evidence="1" type="ORF">GLOINDRAFT_22976</name>
</gene>
<dbReference type="HOGENOM" id="CLU_1826310_0_0_1"/>
<name>U9U7B2_RHIID</name>
<protein>
    <submittedName>
        <fullName evidence="1">Uncharacterized protein</fullName>
    </submittedName>
</protein>
<reference evidence="1" key="1">
    <citation type="submission" date="2013-07" db="EMBL/GenBank/DDBJ databases">
        <title>The genome of an arbuscular mycorrhizal fungus provides insights into the evolution of the oldest plant symbiosis.</title>
        <authorList>
            <consortium name="DOE Joint Genome Institute"/>
            <person name="Tisserant E."/>
            <person name="Malbreil M."/>
            <person name="Kuo A."/>
            <person name="Kohler A."/>
            <person name="Symeonidi A."/>
            <person name="Balestrini R."/>
            <person name="Charron P."/>
            <person name="Duensing N."/>
            <person name="Frei-dit-Frey N."/>
            <person name="Gianinazzi-Pearson V."/>
            <person name="Gilbert B."/>
            <person name="Handa Y."/>
            <person name="Hijri M."/>
            <person name="Kaul R."/>
            <person name="Kawaguchi M."/>
            <person name="Krajinski F."/>
            <person name="Lammers P."/>
            <person name="Lapierre D."/>
            <person name="Masclaux F.G."/>
            <person name="Murat C."/>
            <person name="Morin E."/>
            <person name="Ndikumana S."/>
            <person name="Pagni M."/>
            <person name="Petitpierre D."/>
            <person name="Requena N."/>
            <person name="Rosikiewicz P."/>
            <person name="Riley R."/>
            <person name="Saito K."/>
            <person name="San Clemente H."/>
            <person name="Shapiro H."/>
            <person name="van Tuinen D."/>
            <person name="Becard G."/>
            <person name="Bonfante P."/>
            <person name="Paszkowski U."/>
            <person name="Shachar-Hill Y."/>
            <person name="Young J.P."/>
            <person name="Sanders I.R."/>
            <person name="Henrissat B."/>
            <person name="Rensing S.A."/>
            <person name="Grigoriev I.V."/>
            <person name="Corradi N."/>
            <person name="Roux C."/>
            <person name="Martin F."/>
        </authorList>
    </citation>
    <scope>NUCLEOTIDE SEQUENCE</scope>
    <source>
        <strain evidence="1">DAOM 197198</strain>
    </source>
</reference>
<proteinExistence type="predicted"/>
<dbReference type="EMBL" id="KI281178">
    <property type="protein sequence ID" value="ESA16275.1"/>
    <property type="molecule type" value="Genomic_DNA"/>
</dbReference>
<organism evidence="1">
    <name type="scientific">Rhizophagus irregularis (strain DAOM 181602 / DAOM 197198 / MUCL 43194)</name>
    <name type="common">Arbuscular mycorrhizal fungus</name>
    <name type="synonym">Glomus intraradices</name>
    <dbReference type="NCBI Taxonomy" id="747089"/>
    <lineage>
        <taxon>Eukaryota</taxon>
        <taxon>Fungi</taxon>
        <taxon>Fungi incertae sedis</taxon>
        <taxon>Mucoromycota</taxon>
        <taxon>Glomeromycotina</taxon>
        <taxon>Glomeromycetes</taxon>
        <taxon>Glomerales</taxon>
        <taxon>Glomeraceae</taxon>
        <taxon>Rhizophagus</taxon>
    </lineage>
</organism>
<evidence type="ECO:0000313" key="1">
    <source>
        <dbReference type="EMBL" id="ESA16275.1"/>
    </source>
</evidence>